<keyword evidence="8" id="KW-1185">Reference proteome</keyword>
<dbReference type="PANTHER" id="PTHR30627:SF1">
    <property type="entry name" value="PEPTIDOGLYCAN D,D-TRANSPEPTIDASE FTSI"/>
    <property type="match status" value="1"/>
</dbReference>
<evidence type="ECO:0000256" key="1">
    <source>
        <dbReference type="ARBA" id="ARBA00004370"/>
    </source>
</evidence>
<dbReference type="CDD" id="cd06575">
    <property type="entry name" value="PASTA_Pbp2x-like_2"/>
    <property type="match status" value="1"/>
</dbReference>
<protein>
    <submittedName>
        <fullName evidence="7">PASTA domain-containing protein</fullName>
    </submittedName>
</protein>
<dbReference type="SUPFAM" id="SSF56519">
    <property type="entry name" value="Penicillin binding protein dimerisation domain"/>
    <property type="match status" value="1"/>
</dbReference>
<organism evidence="7 8">
    <name type="scientific">Paenibacillus protaetiae</name>
    <dbReference type="NCBI Taxonomy" id="2509456"/>
    <lineage>
        <taxon>Bacteria</taxon>
        <taxon>Bacillati</taxon>
        <taxon>Bacillota</taxon>
        <taxon>Bacilli</taxon>
        <taxon>Bacillales</taxon>
        <taxon>Paenibacillaceae</taxon>
        <taxon>Paenibacillus</taxon>
    </lineage>
</organism>
<dbReference type="PROSITE" id="PS51178">
    <property type="entry name" value="PASTA"/>
    <property type="match status" value="2"/>
</dbReference>
<evidence type="ECO:0000256" key="4">
    <source>
        <dbReference type="SAM" id="MobiDB-lite"/>
    </source>
</evidence>
<accession>A0A4P6EXS3</accession>
<dbReference type="AlphaFoldDB" id="A0A4P6EXS3"/>
<dbReference type="GO" id="GO:0005886">
    <property type="term" value="C:plasma membrane"/>
    <property type="evidence" value="ECO:0007669"/>
    <property type="project" value="TreeGrafter"/>
</dbReference>
<dbReference type="Gene3D" id="3.30.10.20">
    <property type="match status" value="1"/>
</dbReference>
<sequence>MGTGKRIRMRTLLFGGIMTLLFAVLIGRIFWVQVVRGDFWLHKAEARWSASETLKAKRGNITDRDGNILAMDTLAYTVAVEPDRINKLGDQEEVIQGLHNILNKPENEIEALVTAKDENGKYYVQREVRPEGWKIDKTTADKITALNDQIKEKTGQKDNGILLINDEKRYYPKQTMASQLLGYMSKEGQPMTGIESYFNDQLKGENGEFKYMKDGKQVQLSKGEVDYTPAKDGQDIKLTIDSMIQNYVEEAIKEVYDKYQPKSITAIAADPNTMEILAMANMPTYNPNDYWNYGFENYYNHATKSLYEPGSTFKIVTLAASVQEGLFNPNATYPSGSIQIPGSKPIRDINRNGWGTITYLEGLKRSSNVAFVRLEQALGAQKLHDYVMNFGFGQKTGIALGSELAGNANFNAKNARDSASAAFGQGVSVTPIQQVAAVAAVANGGKLLQPQIVKEIYDPNTKTTQKFEPKLVRQVISPETSKQVGEYLEQVVSDAKIGTGHGAYIEGYRIAGKTGTAQKAVKGGGGYSADKFVVSFIGYAPVENPKIVVYIVVDEPNDSTAGGGKVAAPAFQEIMYKSLRYMGIAPTVTPNKDDANAKEDNITVPDVSNLTVANAESRLKDKSLTYEAVGKGDKVLRQIPAAGSAVHASQTIYLITEQQDKLQIPDLKGASLRDAVEMASILGIRLETQGEGYVVSQSEDTPNGQRVLKLVLQPLGGPDEEDADTDESGSAAGEEGGASDGSASADNGDSGSTGGSADNGSSSNADGTADSGSSGSTAGNTAAPLD</sequence>
<dbReference type="OrthoDB" id="9804124at2"/>
<feature type="compositionally biased region" description="Acidic residues" evidence="4">
    <location>
        <begin position="718"/>
        <end position="727"/>
    </location>
</feature>
<dbReference type="Proteomes" id="UP000293568">
    <property type="component" value="Chromosome"/>
</dbReference>
<dbReference type="InterPro" id="IPR005543">
    <property type="entry name" value="PASTA_dom"/>
</dbReference>
<dbReference type="InterPro" id="IPR012338">
    <property type="entry name" value="Beta-lactam/transpept-like"/>
</dbReference>
<dbReference type="Pfam" id="PF03793">
    <property type="entry name" value="PASTA"/>
    <property type="match status" value="1"/>
</dbReference>
<dbReference type="Gene3D" id="3.30.450.330">
    <property type="match status" value="1"/>
</dbReference>
<dbReference type="CDD" id="cd06576">
    <property type="entry name" value="PASTA_Pbp2x-like_1"/>
    <property type="match status" value="1"/>
</dbReference>
<dbReference type="SUPFAM" id="SSF56601">
    <property type="entry name" value="beta-lactamase/transpeptidase-like"/>
    <property type="match status" value="1"/>
</dbReference>
<feature type="domain" description="PASTA" evidence="6">
    <location>
        <begin position="660"/>
        <end position="712"/>
    </location>
</feature>
<name>A0A4P6EXS3_9BACL</name>
<reference evidence="7 8" key="1">
    <citation type="submission" date="2019-01" db="EMBL/GenBank/DDBJ databases">
        <title>Genome sequencing of strain FW100M-2.</title>
        <authorList>
            <person name="Heo J."/>
            <person name="Kim S.-J."/>
            <person name="Kim J.-S."/>
            <person name="Hong S.-B."/>
            <person name="Kwon S.-W."/>
        </authorList>
    </citation>
    <scope>NUCLEOTIDE SEQUENCE [LARGE SCALE GENOMIC DNA]</scope>
    <source>
        <strain evidence="7 8">FW100M-2</strain>
    </source>
</reference>
<dbReference type="KEGG" id="pprt:ET464_02485"/>
<evidence type="ECO:0000256" key="5">
    <source>
        <dbReference type="SAM" id="Phobius"/>
    </source>
</evidence>
<dbReference type="InterPro" id="IPR036138">
    <property type="entry name" value="PBP_dimer_sf"/>
</dbReference>
<feature type="region of interest" description="Disordered" evidence="4">
    <location>
        <begin position="715"/>
        <end position="786"/>
    </location>
</feature>
<dbReference type="SMART" id="SM00740">
    <property type="entry name" value="PASTA"/>
    <property type="match status" value="2"/>
</dbReference>
<evidence type="ECO:0000256" key="2">
    <source>
        <dbReference type="ARBA" id="ARBA00007171"/>
    </source>
</evidence>
<keyword evidence="5" id="KW-0812">Transmembrane</keyword>
<feature type="transmembrane region" description="Helical" evidence="5">
    <location>
        <begin position="12"/>
        <end position="31"/>
    </location>
</feature>
<feature type="compositionally biased region" description="Low complexity" evidence="4">
    <location>
        <begin position="740"/>
        <end position="786"/>
    </location>
</feature>
<dbReference type="Pfam" id="PF00905">
    <property type="entry name" value="Transpeptidase"/>
    <property type="match status" value="1"/>
</dbReference>
<evidence type="ECO:0000256" key="3">
    <source>
        <dbReference type="ARBA" id="ARBA00023136"/>
    </source>
</evidence>
<dbReference type="EMBL" id="CP035492">
    <property type="protein sequence ID" value="QAY65417.1"/>
    <property type="molecule type" value="Genomic_DNA"/>
</dbReference>
<dbReference type="GO" id="GO:0008658">
    <property type="term" value="F:penicillin binding"/>
    <property type="evidence" value="ECO:0007669"/>
    <property type="project" value="InterPro"/>
</dbReference>
<evidence type="ECO:0000313" key="8">
    <source>
        <dbReference type="Proteomes" id="UP000293568"/>
    </source>
</evidence>
<evidence type="ECO:0000313" key="7">
    <source>
        <dbReference type="EMBL" id="QAY65417.1"/>
    </source>
</evidence>
<dbReference type="GO" id="GO:0071555">
    <property type="term" value="P:cell wall organization"/>
    <property type="evidence" value="ECO:0007669"/>
    <property type="project" value="TreeGrafter"/>
</dbReference>
<dbReference type="InterPro" id="IPR001460">
    <property type="entry name" value="PCN-bd_Tpept"/>
</dbReference>
<keyword evidence="3 5" id="KW-0472">Membrane</keyword>
<keyword evidence="5" id="KW-1133">Transmembrane helix</keyword>
<comment type="similarity">
    <text evidence="2">Belongs to the transpeptidase family.</text>
</comment>
<dbReference type="Gene3D" id="3.40.710.10">
    <property type="entry name" value="DD-peptidase/beta-lactamase superfamily"/>
    <property type="match status" value="1"/>
</dbReference>
<dbReference type="SUPFAM" id="SSF54184">
    <property type="entry name" value="Penicillin-binding protein 2x (pbp-2x), c-terminal domain"/>
    <property type="match status" value="2"/>
</dbReference>
<dbReference type="Gene3D" id="3.90.1310.10">
    <property type="entry name" value="Penicillin-binding protein 2a (Domain 2)"/>
    <property type="match status" value="1"/>
</dbReference>
<dbReference type="Pfam" id="PF03717">
    <property type="entry name" value="PBP_dimer"/>
    <property type="match status" value="1"/>
</dbReference>
<comment type="subcellular location">
    <subcellularLocation>
        <location evidence="1">Membrane</location>
    </subcellularLocation>
</comment>
<gene>
    <name evidence="7" type="ORF">ET464_02485</name>
</gene>
<dbReference type="InterPro" id="IPR005311">
    <property type="entry name" value="PBP_dimer"/>
</dbReference>
<dbReference type="InterPro" id="IPR050515">
    <property type="entry name" value="Beta-lactam/transpept"/>
</dbReference>
<proteinExistence type="inferred from homology"/>
<feature type="domain" description="PASTA" evidence="6">
    <location>
        <begin position="598"/>
        <end position="658"/>
    </location>
</feature>
<evidence type="ECO:0000259" key="6">
    <source>
        <dbReference type="PROSITE" id="PS51178"/>
    </source>
</evidence>
<dbReference type="PANTHER" id="PTHR30627">
    <property type="entry name" value="PEPTIDOGLYCAN D,D-TRANSPEPTIDASE"/>
    <property type="match status" value="1"/>
</dbReference>